<dbReference type="InterPro" id="IPR000719">
    <property type="entry name" value="Prot_kinase_dom"/>
</dbReference>
<organism evidence="2 3">
    <name type="scientific">Archangium violaceum Cb vi76</name>
    <dbReference type="NCBI Taxonomy" id="1406225"/>
    <lineage>
        <taxon>Bacteria</taxon>
        <taxon>Pseudomonadati</taxon>
        <taxon>Myxococcota</taxon>
        <taxon>Myxococcia</taxon>
        <taxon>Myxococcales</taxon>
        <taxon>Cystobacterineae</taxon>
        <taxon>Archangiaceae</taxon>
        <taxon>Archangium</taxon>
    </lineage>
</organism>
<dbReference type="SUPFAM" id="SSF56112">
    <property type="entry name" value="Protein kinase-like (PK-like)"/>
    <property type="match status" value="1"/>
</dbReference>
<dbReference type="Proteomes" id="UP000028547">
    <property type="component" value="Unassembled WGS sequence"/>
</dbReference>
<reference evidence="2 3" key="1">
    <citation type="submission" date="2014-07" db="EMBL/GenBank/DDBJ databases">
        <title>Draft Genome Sequence of Gephyronic Acid Producer, Cystobacter violaceus Strain Cb vi76.</title>
        <authorList>
            <person name="Stevens D.C."/>
            <person name="Young J."/>
            <person name="Carmichael R."/>
            <person name="Tan J."/>
            <person name="Taylor R.E."/>
        </authorList>
    </citation>
    <scope>NUCLEOTIDE SEQUENCE [LARGE SCALE GENOMIC DNA]</scope>
    <source>
        <strain evidence="2 3">Cb vi76</strain>
    </source>
</reference>
<dbReference type="EMBL" id="JPMI01000410">
    <property type="protein sequence ID" value="KFA86967.1"/>
    <property type="molecule type" value="Genomic_DNA"/>
</dbReference>
<feature type="domain" description="Protein kinase" evidence="1">
    <location>
        <begin position="42"/>
        <end position="83"/>
    </location>
</feature>
<protein>
    <recommendedName>
        <fullName evidence="1">Protein kinase domain-containing protein</fullName>
    </recommendedName>
</protein>
<evidence type="ECO:0000313" key="3">
    <source>
        <dbReference type="Proteomes" id="UP000028547"/>
    </source>
</evidence>
<dbReference type="InterPro" id="IPR011009">
    <property type="entry name" value="Kinase-like_dom_sf"/>
</dbReference>
<sequence length="83" mass="9662">MREAVEGRSEAERPWRAKWPRWAEREWEEAGPPALGTEVDGYRLERRLGEGGQGTVYRASRGGRLYALKFLSLDSPDWAWREL</sequence>
<feature type="non-terminal residue" evidence="2">
    <location>
        <position position="83"/>
    </location>
</feature>
<dbReference type="GO" id="GO:0005524">
    <property type="term" value="F:ATP binding"/>
    <property type="evidence" value="ECO:0007669"/>
    <property type="project" value="InterPro"/>
</dbReference>
<name>A0A084SET2_9BACT</name>
<evidence type="ECO:0000313" key="2">
    <source>
        <dbReference type="EMBL" id="KFA86967.1"/>
    </source>
</evidence>
<comment type="caution">
    <text evidence="2">The sequence shown here is derived from an EMBL/GenBank/DDBJ whole genome shotgun (WGS) entry which is preliminary data.</text>
</comment>
<dbReference type="GO" id="GO:0004672">
    <property type="term" value="F:protein kinase activity"/>
    <property type="evidence" value="ECO:0007669"/>
    <property type="project" value="InterPro"/>
</dbReference>
<dbReference type="PROSITE" id="PS50011">
    <property type="entry name" value="PROTEIN_KINASE_DOM"/>
    <property type="match status" value="1"/>
</dbReference>
<dbReference type="AlphaFoldDB" id="A0A084SET2"/>
<accession>A0A084SET2</accession>
<proteinExistence type="predicted"/>
<dbReference type="Gene3D" id="3.30.200.20">
    <property type="entry name" value="Phosphorylase Kinase, domain 1"/>
    <property type="match status" value="1"/>
</dbReference>
<evidence type="ECO:0000259" key="1">
    <source>
        <dbReference type="PROSITE" id="PS50011"/>
    </source>
</evidence>
<gene>
    <name evidence="2" type="ORF">Q664_51095</name>
</gene>